<keyword evidence="1" id="KW-0812">Transmembrane</keyword>
<dbReference type="RefSeq" id="WP_089479356.1">
    <property type="nucleotide sequence ID" value="NZ_QGGJ01000002.1"/>
</dbReference>
<gene>
    <name evidence="2" type="ORF">B0A64_09985</name>
</gene>
<proteinExistence type="predicted"/>
<accession>A0A227PB36</accession>
<evidence type="ECO:0000313" key="3">
    <source>
        <dbReference type="Proteomes" id="UP000214684"/>
    </source>
</evidence>
<dbReference type="EMBL" id="MUGS01000014">
    <property type="protein sequence ID" value="OXG07131.1"/>
    <property type="molecule type" value="Genomic_DNA"/>
</dbReference>
<keyword evidence="1" id="KW-0472">Membrane</keyword>
<name>A0A227PB36_9FLAO</name>
<sequence>MGADSVSSTLPFFMAVEAAIVTFFMADFWNPLGWIAGVIAAVLIVVIGILWVIDHYEQIMAYVIPVRDATAGWVREATSWCSETANKVWDYFVEVPVAIPFPETKPLAGPIDRPLPITIPIDTTKPSEGGPWNVYDVHIIAPGVYGDYQRGFPDNPVMLMMFPPEIYKYGRTRYSSVMRRYEAFRWTSKKEAMILRNLEKNIFGALEWYATRTNNFQSIFIEKGLITAYYNLMGKYPPGNTGPY</sequence>
<keyword evidence="1" id="KW-1133">Transmembrane helix</keyword>
<reference evidence="2 3" key="1">
    <citation type="submission" date="2016-11" db="EMBL/GenBank/DDBJ databases">
        <title>Whole genomes of Flavobacteriaceae.</title>
        <authorList>
            <person name="Stine C."/>
            <person name="Li C."/>
            <person name="Tadesse D."/>
        </authorList>
    </citation>
    <scope>NUCLEOTIDE SEQUENCE [LARGE SCALE GENOMIC DNA]</scope>
    <source>
        <strain evidence="2 3">DSM 24704</strain>
    </source>
</reference>
<dbReference type="Proteomes" id="UP000214684">
    <property type="component" value="Unassembled WGS sequence"/>
</dbReference>
<protein>
    <submittedName>
        <fullName evidence="2">Uncharacterized protein</fullName>
    </submittedName>
</protein>
<feature type="transmembrane region" description="Helical" evidence="1">
    <location>
        <begin position="32"/>
        <end position="53"/>
    </location>
</feature>
<comment type="caution">
    <text evidence="2">The sequence shown here is derived from an EMBL/GenBank/DDBJ whole genome shotgun (WGS) entry which is preliminary data.</text>
</comment>
<dbReference type="AlphaFoldDB" id="A0A227PB36"/>
<evidence type="ECO:0000313" key="2">
    <source>
        <dbReference type="EMBL" id="OXG07131.1"/>
    </source>
</evidence>
<feature type="transmembrane region" description="Helical" evidence="1">
    <location>
        <begin position="7"/>
        <end position="26"/>
    </location>
</feature>
<organism evidence="2 3">
    <name type="scientific">Flavobacterium araucananum</name>
    <dbReference type="NCBI Taxonomy" id="946678"/>
    <lineage>
        <taxon>Bacteria</taxon>
        <taxon>Pseudomonadati</taxon>
        <taxon>Bacteroidota</taxon>
        <taxon>Flavobacteriia</taxon>
        <taxon>Flavobacteriales</taxon>
        <taxon>Flavobacteriaceae</taxon>
        <taxon>Flavobacterium</taxon>
    </lineage>
</organism>
<keyword evidence="3" id="KW-1185">Reference proteome</keyword>
<evidence type="ECO:0000256" key="1">
    <source>
        <dbReference type="SAM" id="Phobius"/>
    </source>
</evidence>